<evidence type="ECO:0000256" key="3">
    <source>
        <dbReference type="SAM" id="Coils"/>
    </source>
</evidence>
<accession>A0A0W8CXI0</accession>
<dbReference type="PANTHER" id="PTHR48471">
    <property type="entry name" value="DDE TNP4 DOMAIN-CONTAINING PROTEIN"/>
    <property type="match status" value="1"/>
</dbReference>
<comment type="cofactor">
    <cofactor evidence="1">
        <name>a divalent metal cation</name>
        <dbReference type="ChEBI" id="CHEBI:60240"/>
    </cofactor>
</comment>
<dbReference type="PANTHER" id="PTHR48471:SF1">
    <property type="entry name" value="DDE TNP4 DOMAIN-CONTAINING PROTEIN"/>
    <property type="match status" value="1"/>
</dbReference>
<evidence type="ECO:0000256" key="1">
    <source>
        <dbReference type="ARBA" id="ARBA00001968"/>
    </source>
</evidence>
<dbReference type="EMBL" id="LNFO01001784">
    <property type="protein sequence ID" value="KUF88741.1"/>
    <property type="molecule type" value="Genomic_DNA"/>
</dbReference>
<gene>
    <name evidence="5" type="ORF">AM587_10011881</name>
</gene>
<feature type="coiled-coil region" evidence="3">
    <location>
        <begin position="12"/>
        <end position="39"/>
    </location>
</feature>
<name>A0A0W8CXI0_PHYNI</name>
<evidence type="ECO:0000313" key="6">
    <source>
        <dbReference type="Proteomes" id="UP000052943"/>
    </source>
</evidence>
<dbReference type="InterPro" id="IPR027806">
    <property type="entry name" value="HARBI1_dom"/>
</dbReference>
<dbReference type="Pfam" id="PF13359">
    <property type="entry name" value="DDE_Tnp_4"/>
    <property type="match status" value="1"/>
</dbReference>
<proteinExistence type="predicted"/>
<sequence>MEGEEDITMTLLLFMGEALAKYEKEVVDAREEVFQLIIKEEWRIAMRSQHYLTVSCLDKPNESAWMSLYTSGNDKIFLNATSLTRASFSRLLRRFARFYKILPPSSRGRPPKLQYLHQVLGLVLCYYVGSMENSTLSMLFGMPPSTLNRTLRKAEEALAVALSGFSPARIAWPSPSRQVELARLVEAREPLLKTTFGFIDRKNLRVMQPSNADLQNAMYNGWLHAVFVTGTICFAADGCIIWSRHNCPGSWNDADTSLGFRTKLLDPTFCPDPRMNVVSDSAFPCSTEMTGRILTPLKEGDIERIQPGLRSAARTLHNAIISVRQAAEWGMGSIQKVYSRLNLPLPYDPELRGLRINNMFRIVNYRVRTVGISQIRTTFSGEMEMHLTTQ</sequence>
<evidence type="ECO:0000256" key="2">
    <source>
        <dbReference type="ARBA" id="ARBA00022723"/>
    </source>
</evidence>
<comment type="caution">
    <text evidence="5">The sequence shown here is derived from an EMBL/GenBank/DDBJ whole genome shotgun (WGS) entry which is preliminary data.</text>
</comment>
<dbReference type="AlphaFoldDB" id="A0A0W8CXI0"/>
<evidence type="ECO:0000259" key="4">
    <source>
        <dbReference type="Pfam" id="PF13359"/>
    </source>
</evidence>
<keyword evidence="2" id="KW-0479">Metal-binding</keyword>
<reference evidence="5 6" key="1">
    <citation type="submission" date="2015-11" db="EMBL/GenBank/DDBJ databases">
        <title>Genomes and virulence difference between two physiological races of Phytophthora nicotianae.</title>
        <authorList>
            <person name="Liu H."/>
            <person name="Ma X."/>
            <person name="Yu H."/>
            <person name="Fang D."/>
            <person name="Li Y."/>
            <person name="Wang X."/>
            <person name="Wang W."/>
            <person name="Dong Y."/>
            <person name="Xiao B."/>
        </authorList>
    </citation>
    <scope>NUCLEOTIDE SEQUENCE [LARGE SCALE GENOMIC DNA]</scope>
    <source>
        <strain evidence="6">race 0</strain>
    </source>
</reference>
<protein>
    <recommendedName>
        <fullName evidence="4">DDE Tnp4 domain-containing protein</fullName>
    </recommendedName>
</protein>
<feature type="domain" description="DDE Tnp4" evidence="4">
    <location>
        <begin position="200"/>
        <end position="349"/>
    </location>
</feature>
<dbReference type="OrthoDB" id="115224at2759"/>
<evidence type="ECO:0000313" key="5">
    <source>
        <dbReference type="EMBL" id="KUF88741.1"/>
    </source>
</evidence>
<dbReference type="Proteomes" id="UP000052943">
    <property type="component" value="Unassembled WGS sequence"/>
</dbReference>
<organism evidence="5 6">
    <name type="scientific">Phytophthora nicotianae</name>
    <name type="common">Potato buckeye rot agent</name>
    <name type="synonym">Phytophthora parasitica</name>
    <dbReference type="NCBI Taxonomy" id="4792"/>
    <lineage>
        <taxon>Eukaryota</taxon>
        <taxon>Sar</taxon>
        <taxon>Stramenopiles</taxon>
        <taxon>Oomycota</taxon>
        <taxon>Peronosporomycetes</taxon>
        <taxon>Peronosporales</taxon>
        <taxon>Peronosporaceae</taxon>
        <taxon>Phytophthora</taxon>
    </lineage>
</organism>
<keyword evidence="3" id="KW-0175">Coiled coil</keyword>
<dbReference type="GO" id="GO:0046872">
    <property type="term" value="F:metal ion binding"/>
    <property type="evidence" value="ECO:0007669"/>
    <property type="project" value="UniProtKB-KW"/>
</dbReference>